<sequence>MVTWVASLLTVCALIQTRAAAGPTSSCPTTPRRLVDFNVNYTLPHFQTANPIQNIQANAYLREVYIASQNAIEAVDRDLKRIWEVRTGPVGPDDCHTCGPCDAATTPPATPVDTDNKVLLLDPAGTLLPYLYYCGSTRQGVCAFLDISELSPVSHCLFKEQDNTETYCPDCLASPLGTRVSAVEQGQTTLFFVANSVDEELASRWPRRSLSVLRPLSTEDGFHMAMQGLTVLPPLRASYRVDYVYTFATAEHVYFLSVQRENPEKSGSPLQTRLGRLPLMNSEAWMYREVVLECRFDPKRRRRKRRGGEEQHRVVFNGLQAAHYGPVGRELASQLGLNPKGSPNEKLLYGAFAEVDERGVPQRNSAFCIFALAKVNQAIDRGVAACCSKGTEQLSRGLCHFQPCENCPHESTQNDDSCRNKPTLVSAPYYRLDLFNRQMHDVLFTTVLVTTKGNDTLGHFGTSDGRILQVVLKLDSVFFANFSLGGTPVSGVSSVYTEDLLLFVAGNKVFTVSPVGPGCAHFVSCSSCLTAPLFMGCGWCSGSCSREDECSSPWHRTSCAPVITEFFPKTAPTGAESELTLCGWDFQSPKGPSAITDKTHTVRVGSETLCTVQSLNALVLHSNQVPIITEVRPALGPKIGGTMITLTGSHLNSGIGRSHINLNAVDQCMNITMTIGGVRCKVQVLTNELTCRIPKGLVIPAEGLPVQVCVNGKVTDIGNVVLRDDHSPTIIAGIVMGILAAIVLGAALALFGMTRLRKTKQGEESLGWCCLSQSNNNDLSIQTSGQGGLFFQGPWYASGYDPSVSLSLIQQPTLSMGSLRSDLLEEVKDVLIPAEMLRVVESQIIGKGHFGTVYHGYLMDHKDQEIHCAVKSLNRISDVEEVDLFLREGIIMKGFHNTNILSLLGIMLPKEGLPLVVLPYMKHGDLRHFIRSEKRNPTVKDLVGFGLQVAKGMEYLSQKKFVHRDLAARNCMLDENFTVKVADFGMARDIFDKEYYSIQDHKKAKLPVKWMAIESLQTQKFTTKSDVWSFGVLLWELLTRGATPYPDVDPYDITHYLLKGRRLAQPQFCPDALFSIMVACWEPEPESRPPFQALVQIVQEIMECLEGEHYISLKVTYVNLDAPKPYPTRADSADEAEDSDSGSEQDLFLTEGPV</sequence>
<dbReference type="InterPro" id="IPR001627">
    <property type="entry name" value="Semap_dom"/>
</dbReference>
<keyword evidence="7 24" id="KW-0732">Signal</keyword>
<keyword evidence="9 21" id="KW-0547">Nucleotide-binding</keyword>
<dbReference type="PRINTS" id="PR00109">
    <property type="entry name" value="TYRKINASE"/>
</dbReference>
<evidence type="ECO:0000256" key="1">
    <source>
        <dbReference type="ARBA" id="ARBA00004479"/>
    </source>
</evidence>
<dbReference type="GO" id="GO:0005524">
    <property type="term" value="F:ATP binding"/>
    <property type="evidence" value="ECO:0007669"/>
    <property type="project" value="UniProtKB-UniRule"/>
</dbReference>
<dbReference type="Gene3D" id="2.130.10.10">
    <property type="entry name" value="YVTN repeat-like/Quinoprotein amine dehydrogenase"/>
    <property type="match status" value="1"/>
</dbReference>
<dbReference type="Gene3D" id="1.10.510.10">
    <property type="entry name" value="Transferase(Phosphotransferase) domain 1"/>
    <property type="match status" value="1"/>
</dbReference>
<dbReference type="Ensembl" id="ENSGMOT00000068762.1">
    <property type="protein sequence ID" value="ENSGMOP00000024911.1"/>
    <property type="gene ID" value="ENSGMOG00000016372.2"/>
</dbReference>
<dbReference type="Pfam" id="PF01437">
    <property type="entry name" value="PSI"/>
    <property type="match status" value="1"/>
</dbReference>
<evidence type="ECO:0000256" key="9">
    <source>
        <dbReference type="ARBA" id="ARBA00022741"/>
    </source>
</evidence>
<evidence type="ECO:0000256" key="11">
    <source>
        <dbReference type="ARBA" id="ARBA00022840"/>
    </source>
</evidence>
<evidence type="ECO:0000256" key="7">
    <source>
        <dbReference type="ARBA" id="ARBA00022729"/>
    </source>
</evidence>
<dbReference type="FunFam" id="3.30.200.20:FF:000188">
    <property type="entry name" value="Hepatocyte growth factor receptor"/>
    <property type="match status" value="1"/>
</dbReference>
<dbReference type="InterPro" id="IPR008266">
    <property type="entry name" value="Tyr_kinase_AS"/>
</dbReference>
<dbReference type="Proteomes" id="UP000694546">
    <property type="component" value="Chromosome 13"/>
</dbReference>
<evidence type="ECO:0000256" key="19">
    <source>
        <dbReference type="ARBA" id="ARBA00051243"/>
    </source>
</evidence>
<dbReference type="FunFam" id="1.10.510.10:FF:000093">
    <property type="entry name" value="Hepatocyte growth factor receptor"/>
    <property type="match status" value="1"/>
</dbReference>
<dbReference type="Gene3D" id="3.30.200.20">
    <property type="entry name" value="Phosphorylase Kinase, domain 1"/>
    <property type="match status" value="1"/>
</dbReference>
<dbReference type="PANTHER" id="PTHR24416:SF564">
    <property type="entry name" value="MACROPHAGE-STIMULATING PROTEIN RECEPTOR"/>
    <property type="match status" value="1"/>
</dbReference>
<comment type="caution">
    <text evidence="20">Lacks conserved residue(s) required for the propagation of feature annotation.</text>
</comment>
<dbReference type="CDD" id="cd00603">
    <property type="entry name" value="IPT_PCSR"/>
    <property type="match status" value="1"/>
</dbReference>
<keyword evidence="15" id="KW-0829">Tyrosine-protein kinase</keyword>
<evidence type="ECO:0000313" key="27">
    <source>
        <dbReference type="Ensembl" id="ENSGMOP00000024911.1"/>
    </source>
</evidence>
<evidence type="ECO:0000256" key="23">
    <source>
        <dbReference type="SAM" id="Phobius"/>
    </source>
</evidence>
<organism evidence="27 28">
    <name type="scientific">Gadus morhua</name>
    <name type="common">Atlantic cod</name>
    <dbReference type="NCBI Taxonomy" id="8049"/>
    <lineage>
        <taxon>Eukaryota</taxon>
        <taxon>Metazoa</taxon>
        <taxon>Chordata</taxon>
        <taxon>Craniata</taxon>
        <taxon>Vertebrata</taxon>
        <taxon>Euteleostomi</taxon>
        <taxon>Actinopterygii</taxon>
        <taxon>Neopterygii</taxon>
        <taxon>Teleostei</taxon>
        <taxon>Neoteleostei</taxon>
        <taxon>Acanthomorphata</taxon>
        <taxon>Zeiogadaria</taxon>
        <taxon>Gadariae</taxon>
        <taxon>Gadiformes</taxon>
        <taxon>Gadoidei</taxon>
        <taxon>Gadidae</taxon>
        <taxon>Gadus</taxon>
    </lineage>
</organism>
<evidence type="ECO:0000256" key="12">
    <source>
        <dbReference type="ARBA" id="ARBA00022843"/>
    </source>
</evidence>
<proteinExistence type="inferred from homology"/>
<dbReference type="PROSITE" id="PS50011">
    <property type="entry name" value="PROTEIN_KINASE_DOM"/>
    <property type="match status" value="1"/>
</dbReference>
<dbReference type="AlphaFoldDB" id="A0A8C5A5D3"/>
<dbReference type="GO" id="GO:0007169">
    <property type="term" value="P:cell surface receptor protein tyrosine kinase signaling pathway"/>
    <property type="evidence" value="ECO:0007669"/>
    <property type="project" value="TreeGrafter"/>
</dbReference>
<feature type="domain" description="Sema" evidence="26">
    <location>
        <begin position="26"/>
        <end position="515"/>
    </location>
</feature>
<dbReference type="InterPro" id="IPR015943">
    <property type="entry name" value="WD40/YVTN_repeat-like_dom_sf"/>
</dbReference>
<dbReference type="CDD" id="cd05058">
    <property type="entry name" value="PTKc_Met_Ron"/>
    <property type="match status" value="1"/>
</dbReference>
<evidence type="ECO:0000256" key="6">
    <source>
        <dbReference type="ARBA" id="ARBA00022692"/>
    </source>
</evidence>
<dbReference type="SUPFAM" id="SSF81296">
    <property type="entry name" value="E set domains"/>
    <property type="match status" value="1"/>
</dbReference>
<dbReference type="PROSITE" id="PS00107">
    <property type="entry name" value="PROTEIN_KINASE_ATP"/>
    <property type="match status" value="1"/>
</dbReference>
<protein>
    <recommendedName>
        <fullName evidence="3">receptor protein-tyrosine kinase</fullName>
        <ecNumber evidence="3">2.7.10.1</ecNumber>
    </recommendedName>
</protein>
<evidence type="ECO:0000256" key="22">
    <source>
        <dbReference type="SAM" id="MobiDB-lite"/>
    </source>
</evidence>
<reference evidence="27" key="1">
    <citation type="submission" date="2025-08" db="UniProtKB">
        <authorList>
            <consortium name="Ensembl"/>
        </authorList>
    </citation>
    <scope>IDENTIFICATION</scope>
</reference>
<keyword evidence="16" id="KW-1015">Disulfide bond</keyword>
<dbReference type="InterPro" id="IPR002165">
    <property type="entry name" value="Plexin_repeat"/>
</dbReference>
<feature type="chain" id="PRO_5034352070" description="receptor protein-tyrosine kinase" evidence="24">
    <location>
        <begin position="22"/>
        <end position="1154"/>
    </location>
</feature>
<dbReference type="Gene3D" id="2.60.40.10">
    <property type="entry name" value="Immunoglobulins"/>
    <property type="match status" value="2"/>
</dbReference>
<dbReference type="SMART" id="SM00630">
    <property type="entry name" value="Sema"/>
    <property type="match status" value="1"/>
</dbReference>
<evidence type="ECO:0000256" key="2">
    <source>
        <dbReference type="ARBA" id="ARBA00010297"/>
    </source>
</evidence>
<dbReference type="InterPro" id="IPR001245">
    <property type="entry name" value="Ser-Thr/Tyr_kinase_cat_dom"/>
</dbReference>
<dbReference type="InterPro" id="IPR017441">
    <property type="entry name" value="Protein_kinase_ATP_BS"/>
</dbReference>
<feature type="signal peptide" evidence="24">
    <location>
        <begin position="1"/>
        <end position="21"/>
    </location>
</feature>
<reference evidence="27" key="2">
    <citation type="submission" date="2025-09" db="UniProtKB">
        <authorList>
            <consortium name="Ensembl"/>
        </authorList>
    </citation>
    <scope>IDENTIFICATION</scope>
</reference>
<dbReference type="GO" id="GO:0004714">
    <property type="term" value="F:transmembrane receptor protein tyrosine kinase activity"/>
    <property type="evidence" value="ECO:0007669"/>
    <property type="project" value="UniProtKB-EC"/>
</dbReference>
<dbReference type="InterPro" id="IPR013783">
    <property type="entry name" value="Ig-like_fold"/>
</dbReference>
<dbReference type="InterPro" id="IPR036352">
    <property type="entry name" value="Semap_dom_sf"/>
</dbReference>
<keyword evidence="17" id="KW-0675">Receptor</keyword>
<evidence type="ECO:0000256" key="8">
    <source>
        <dbReference type="ARBA" id="ARBA00022737"/>
    </source>
</evidence>
<dbReference type="GO" id="GO:0016477">
    <property type="term" value="P:cell migration"/>
    <property type="evidence" value="ECO:0007669"/>
    <property type="project" value="TreeGrafter"/>
</dbReference>
<keyword evidence="6 23" id="KW-0812">Transmembrane</keyword>
<evidence type="ECO:0000256" key="20">
    <source>
        <dbReference type="PROSITE-ProRule" id="PRU00352"/>
    </source>
</evidence>
<dbReference type="PANTHER" id="PTHR24416">
    <property type="entry name" value="TYROSINE-PROTEIN KINASE RECEPTOR"/>
    <property type="match status" value="1"/>
</dbReference>
<dbReference type="InterPro" id="IPR014756">
    <property type="entry name" value="Ig_E-set"/>
</dbReference>
<dbReference type="SMART" id="SM00423">
    <property type="entry name" value="PSI"/>
    <property type="match status" value="1"/>
</dbReference>
<comment type="similarity">
    <text evidence="2">Belongs to the plexin family.</text>
</comment>
<dbReference type="InterPro" id="IPR011009">
    <property type="entry name" value="Kinase-like_dom_sf"/>
</dbReference>
<dbReference type="InterPro" id="IPR000719">
    <property type="entry name" value="Prot_kinase_dom"/>
</dbReference>
<dbReference type="GO" id="GO:0007411">
    <property type="term" value="P:axon guidance"/>
    <property type="evidence" value="ECO:0007669"/>
    <property type="project" value="UniProtKB-ARBA"/>
</dbReference>
<keyword evidence="18" id="KW-0325">Glycoprotein</keyword>
<evidence type="ECO:0000256" key="13">
    <source>
        <dbReference type="ARBA" id="ARBA00022989"/>
    </source>
</evidence>
<feature type="domain" description="Protein kinase" evidence="25">
    <location>
        <begin position="839"/>
        <end position="1102"/>
    </location>
</feature>
<dbReference type="SUPFAM" id="SSF101912">
    <property type="entry name" value="Sema domain"/>
    <property type="match status" value="1"/>
</dbReference>
<evidence type="ECO:0000256" key="21">
    <source>
        <dbReference type="PROSITE-ProRule" id="PRU10141"/>
    </source>
</evidence>
<dbReference type="Pfam" id="PF01403">
    <property type="entry name" value="Sema"/>
    <property type="match status" value="1"/>
</dbReference>
<dbReference type="PROSITE" id="PS00109">
    <property type="entry name" value="PROTEIN_KINASE_TYR"/>
    <property type="match status" value="1"/>
</dbReference>
<comment type="catalytic activity">
    <reaction evidence="19">
        <text>L-tyrosyl-[protein] + ATP = O-phospho-L-tyrosyl-[protein] + ADP + H(+)</text>
        <dbReference type="Rhea" id="RHEA:10596"/>
        <dbReference type="Rhea" id="RHEA-COMP:10136"/>
        <dbReference type="Rhea" id="RHEA-COMP:20101"/>
        <dbReference type="ChEBI" id="CHEBI:15378"/>
        <dbReference type="ChEBI" id="CHEBI:30616"/>
        <dbReference type="ChEBI" id="CHEBI:46858"/>
        <dbReference type="ChEBI" id="CHEBI:61978"/>
        <dbReference type="ChEBI" id="CHEBI:456216"/>
        <dbReference type="EC" id="2.7.10.1"/>
    </reaction>
</comment>
<dbReference type="InterPro" id="IPR020635">
    <property type="entry name" value="Tyr_kinase_cat_dom"/>
</dbReference>
<name>A0A8C5A5D3_GADMO</name>
<dbReference type="GO" id="GO:0005886">
    <property type="term" value="C:plasma membrane"/>
    <property type="evidence" value="ECO:0007669"/>
    <property type="project" value="TreeGrafter"/>
</dbReference>
<keyword evidence="8" id="KW-0677">Repeat</keyword>
<dbReference type="InterPro" id="IPR016201">
    <property type="entry name" value="PSI"/>
</dbReference>
<evidence type="ECO:0000256" key="17">
    <source>
        <dbReference type="ARBA" id="ARBA00023170"/>
    </source>
</evidence>
<gene>
    <name evidence="27" type="primary">LOC115557274</name>
</gene>
<dbReference type="InterPro" id="IPR002909">
    <property type="entry name" value="IPT_dom"/>
</dbReference>
<keyword evidence="13 23" id="KW-1133">Transmembrane helix</keyword>
<feature type="region of interest" description="Disordered" evidence="22">
    <location>
        <begin position="1124"/>
        <end position="1154"/>
    </location>
</feature>
<dbReference type="SMART" id="SM00429">
    <property type="entry name" value="IPT"/>
    <property type="match status" value="1"/>
</dbReference>
<dbReference type="Gene3D" id="3.30.1680.10">
    <property type="entry name" value="ligand-binding face of the semaphorins, domain 2"/>
    <property type="match status" value="1"/>
</dbReference>
<keyword evidence="14 23" id="KW-0472">Membrane</keyword>
<evidence type="ECO:0000256" key="14">
    <source>
        <dbReference type="ARBA" id="ARBA00023136"/>
    </source>
</evidence>
<dbReference type="GeneTree" id="ENSGT00940000157842"/>
<evidence type="ECO:0000256" key="24">
    <source>
        <dbReference type="SAM" id="SignalP"/>
    </source>
</evidence>
<keyword evidence="12" id="KW-0832">Ubl conjugation</keyword>
<dbReference type="GO" id="GO:0006909">
    <property type="term" value="P:phagocytosis"/>
    <property type="evidence" value="ECO:0007669"/>
    <property type="project" value="TreeGrafter"/>
</dbReference>
<evidence type="ECO:0000259" key="25">
    <source>
        <dbReference type="PROSITE" id="PS50011"/>
    </source>
</evidence>
<keyword evidence="4" id="KW-0597">Phosphoprotein</keyword>
<dbReference type="InterPro" id="IPR050122">
    <property type="entry name" value="RTK"/>
</dbReference>
<evidence type="ECO:0000256" key="4">
    <source>
        <dbReference type="ARBA" id="ARBA00022553"/>
    </source>
</evidence>
<dbReference type="EC" id="2.7.10.1" evidence="3"/>
<dbReference type="SUPFAM" id="SSF56112">
    <property type="entry name" value="Protein kinase-like (PK-like)"/>
    <property type="match status" value="1"/>
</dbReference>
<keyword evidence="10" id="KW-0418">Kinase</keyword>
<feature type="transmembrane region" description="Helical" evidence="23">
    <location>
        <begin position="730"/>
        <end position="751"/>
    </location>
</feature>
<dbReference type="FunFam" id="3.30.1680.10:FF:000006">
    <property type="entry name" value="Macrophage-stimulating 1 receptor b"/>
    <property type="match status" value="1"/>
</dbReference>
<evidence type="ECO:0000256" key="15">
    <source>
        <dbReference type="ARBA" id="ARBA00023137"/>
    </source>
</evidence>
<dbReference type="GO" id="GO:0043235">
    <property type="term" value="C:receptor complex"/>
    <property type="evidence" value="ECO:0007669"/>
    <property type="project" value="TreeGrafter"/>
</dbReference>
<evidence type="ECO:0000313" key="28">
    <source>
        <dbReference type="Proteomes" id="UP000694546"/>
    </source>
</evidence>
<accession>A0A8C5A5D3</accession>
<dbReference type="PROSITE" id="PS51004">
    <property type="entry name" value="SEMA"/>
    <property type="match status" value="1"/>
</dbReference>
<keyword evidence="11 21" id="KW-0067">ATP-binding</keyword>
<evidence type="ECO:0000256" key="16">
    <source>
        <dbReference type="ARBA" id="ARBA00023157"/>
    </source>
</evidence>
<keyword evidence="5" id="KW-0808">Transferase</keyword>
<evidence type="ECO:0000256" key="5">
    <source>
        <dbReference type="ARBA" id="ARBA00022679"/>
    </source>
</evidence>
<dbReference type="Pfam" id="PF01833">
    <property type="entry name" value="TIG"/>
    <property type="match status" value="1"/>
</dbReference>
<evidence type="ECO:0000259" key="26">
    <source>
        <dbReference type="PROSITE" id="PS51004"/>
    </source>
</evidence>
<evidence type="ECO:0000256" key="18">
    <source>
        <dbReference type="ARBA" id="ARBA00023180"/>
    </source>
</evidence>
<comment type="subcellular location">
    <subcellularLocation>
        <location evidence="1">Membrane</location>
        <topology evidence="1">Single-pass type I membrane protein</topology>
    </subcellularLocation>
</comment>
<feature type="binding site" evidence="21">
    <location>
        <position position="871"/>
    </location>
    <ligand>
        <name>ATP</name>
        <dbReference type="ChEBI" id="CHEBI:30616"/>
    </ligand>
</feature>
<dbReference type="SMART" id="SM00219">
    <property type="entry name" value="TyrKc"/>
    <property type="match status" value="1"/>
</dbReference>
<keyword evidence="28" id="KW-1185">Reference proteome</keyword>
<feature type="compositionally biased region" description="Acidic residues" evidence="22">
    <location>
        <begin position="1133"/>
        <end position="1143"/>
    </location>
</feature>
<dbReference type="Pfam" id="PF07714">
    <property type="entry name" value="PK_Tyr_Ser-Thr"/>
    <property type="match status" value="1"/>
</dbReference>
<evidence type="ECO:0000256" key="10">
    <source>
        <dbReference type="ARBA" id="ARBA00022777"/>
    </source>
</evidence>
<dbReference type="SUPFAM" id="SSF103575">
    <property type="entry name" value="Plexin repeat"/>
    <property type="match status" value="1"/>
</dbReference>
<evidence type="ECO:0000256" key="3">
    <source>
        <dbReference type="ARBA" id="ARBA00011902"/>
    </source>
</evidence>